<dbReference type="InParanoid" id="A0A165CLP0"/>
<evidence type="ECO:0000313" key="2">
    <source>
        <dbReference type="EMBL" id="KZV82698.1"/>
    </source>
</evidence>
<dbReference type="InterPro" id="IPR041078">
    <property type="entry name" value="Plavaka"/>
</dbReference>
<keyword evidence="3" id="KW-1185">Reference proteome</keyword>
<evidence type="ECO:0000313" key="3">
    <source>
        <dbReference type="Proteomes" id="UP000077266"/>
    </source>
</evidence>
<feature type="region of interest" description="Disordered" evidence="1">
    <location>
        <begin position="79"/>
        <end position="121"/>
    </location>
</feature>
<dbReference type="AlphaFoldDB" id="A0A165CLP0"/>
<proteinExistence type="predicted"/>
<dbReference type="OrthoDB" id="3187773at2759"/>
<protein>
    <submittedName>
        <fullName evidence="2">Uncharacterized protein</fullName>
    </submittedName>
</protein>
<evidence type="ECO:0000256" key="1">
    <source>
        <dbReference type="SAM" id="MobiDB-lite"/>
    </source>
</evidence>
<feature type="compositionally biased region" description="Acidic residues" evidence="1">
    <location>
        <begin position="104"/>
        <end position="120"/>
    </location>
</feature>
<feature type="compositionally biased region" description="Acidic residues" evidence="1">
    <location>
        <begin position="50"/>
        <end position="61"/>
    </location>
</feature>
<dbReference type="Proteomes" id="UP000077266">
    <property type="component" value="Unassembled WGS sequence"/>
</dbReference>
<name>A0A165CLP0_EXIGL</name>
<organism evidence="2 3">
    <name type="scientific">Exidia glandulosa HHB12029</name>
    <dbReference type="NCBI Taxonomy" id="1314781"/>
    <lineage>
        <taxon>Eukaryota</taxon>
        <taxon>Fungi</taxon>
        <taxon>Dikarya</taxon>
        <taxon>Basidiomycota</taxon>
        <taxon>Agaricomycotina</taxon>
        <taxon>Agaricomycetes</taxon>
        <taxon>Auriculariales</taxon>
        <taxon>Exidiaceae</taxon>
        <taxon>Exidia</taxon>
    </lineage>
</organism>
<dbReference type="Pfam" id="PF18759">
    <property type="entry name" value="Plavaka"/>
    <property type="match status" value="1"/>
</dbReference>
<sequence>MPNCKFCLRTDFGTDDAVSRHQKLADSCRKKKEAADLAALAQIVPHLDSESDSDPELDEDDGYGRIYGSDGVDEAYYDVYMPSPSVSPPPQPPSNAATASTNEESSDSALPDEPDDEDGFIQEYPGAAKVYNTAPPPLPQLYEVLKDANNLHAPFNSEVDWKLALWAHLYHVSDAAFTNLLQLDKKEIDIGGTVIPVILSTDKTQLTSFSGEHSAYPVYLSIGNIAKHVRRMPSRRAFRLIGYLPTLKPDETTMSDALARTIRHRLFHKSMEIICEPLFEPAKDGVMLPDSKGDVRKCFPILASYVADYPEQCLVTCIRYGQTCPKCTIHVDDFGQHAVGDPRRQADTLASIHRAREGTAAERDKILKDAGLNNIMPFWARWEHVDIHDSITSDNLHQNIQGVGAVLIEWLADIVGEKELDARIARLPLAHGLRNFSHGISCLSRVSGAERKAIYSQLLGGVVGRVAPEAVQAARALLDFIIIAQFECHSDATLAQLKTSLDDFHKHKAVFVRANPNINFAFPKMHMLEHYEPCIRLLATTDNYNTEATERLHIELAKDAFKATNRREYLVQMCRWLQRRQAVHQFAVWLAYQQGTTYDARKKRPRKHHISPIVLAKQAPAHKTVAELVREHGLTNFDDALRRFLQKWHRVDVARYDMPLPDDANRALQTLHSQKLDVWYQAKFLTPDLQTYHAPDVLDIAHATGERVTRLRRTVKPRYDTVLVETKGNGVAGIGGLKDIRIARLRAIFNVPRGLRQDLFGDKPPQHLAFVEWFSRPTRRDPTTKMYRISRSFKPGQTSQKEVAVVEVMDLRRSCHLLPEFGASDVDRALTPYTVLDAFDHFYLNDFVDKHAYQTM</sequence>
<dbReference type="EMBL" id="KV426308">
    <property type="protein sequence ID" value="KZV82698.1"/>
    <property type="molecule type" value="Genomic_DNA"/>
</dbReference>
<reference evidence="2 3" key="1">
    <citation type="journal article" date="2016" name="Mol. Biol. Evol.">
        <title>Comparative Genomics of Early-Diverging Mushroom-Forming Fungi Provides Insights into the Origins of Lignocellulose Decay Capabilities.</title>
        <authorList>
            <person name="Nagy L.G."/>
            <person name="Riley R."/>
            <person name="Tritt A."/>
            <person name="Adam C."/>
            <person name="Daum C."/>
            <person name="Floudas D."/>
            <person name="Sun H."/>
            <person name="Yadav J.S."/>
            <person name="Pangilinan J."/>
            <person name="Larsson K.H."/>
            <person name="Matsuura K."/>
            <person name="Barry K."/>
            <person name="Labutti K."/>
            <person name="Kuo R."/>
            <person name="Ohm R.A."/>
            <person name="Bhattacharya S.S."/>
            <person name="Shirouzu T."/>
            <person name="Yoshinaga Y."/>
            <person name="Martin F.M."/>
            <person name="Grigoriev I.V."/>
            <person name="Hibbett D.S."/>
        </authorList>
    </citation>
    <scope>NUCLEOTIDE SEQUENCE [LARGE SCALE GENOMIC DNA]</scope>
    <source>
        <strain evidence="2 3">HHB12029</strain>
    </source>
</reference>
<feature type="region of interest" description="Disordered" evidence="1">
    <location>
        <begin position="43"/>
        <end position="65"/>
    </location>
</feature>
<gene>
    <name evidence="2" type="ORF">EXIGLDRAFT_810315</name>
</gene>
<accession>A0A165CLP0</accession>